<dbReference type="InterPro" id="IPR023298">
    <property type="entry name" value="ATPase_P-typ_TM_dom_sf"/>
</dbReference>
<dbReference type="Gene3D" id="3.40.1110.10">
    <property type="entry name" value="Calcium-transporting ATPase, cytoplasmic domain N"/>
    <property type="match status" value="1"/>
</dbReference>
<feature type="transmembrane region" description="Helical" evidence="8">
    <location>
        <begin position="479"/>
        <end position="507"/>
    </location>
</feature>
<dbReference type="Pfam" id="PF00702">
    <property type="entry name" value="Hydrolase"/>
    <property type="match status" value="1"/>
</dbReference>
<dbReference type="GO" id="GO:0046872">
    <property type="term" value="F:metal ion binding"/>
    <property type="evidence" value="ECO:0007669"/>
    <property type="project" value="UniProtKB-KW"/>
</dbReference>
<dbReference type="CDD" id="cd00371">
    <property type="entry name" value="HMA"/>
    <property type="match status" value="1"/>
</dbReference>
<dbReference type="NCBIfam" id="TIGR01494">
    <property type="entry name" value="ATPase_P-type"/>
    <property type="match status" value="2"/>
</dbReference>
<dbReference type="Pfam" id="PF24534">
    <property type="entry name" value="HMA_PCA1"/>
    <property type="match status" value="1"/>
</dbReference>
<name>R7Z390_CONA1</name>
<dbReference type="PROSITE" id="PS01229">
    <property type="entry name" value="COF_2"/>
    <property type="match status" value="1"/>
</dbReference>
<evidence type="ECO:0000259" key="9">
    <source>
        <dbReference type="PROSITE" id="PS50846"/>
    </source>
</evidence>
<dbReference type="Gene3D" id="1.20.1110.10">
    <property type="entry name" value="Calcium-transporting ATPase, transmembrane domain"/>
    <property type="match status" value="1"/>
</dbReference>
<evidence type="ECO:0000256" key="5">
    <source>
        <dbReference type="ARBA" id="ARBA00022989"/>
    </source>
</evidence>
<dbReference type="PROSITE" id="PS50846">
    <property type="entry name" value="HMA_2"/>
    <property type="match status" value="1"/>
</dbReference>
<feature type="transmembrane region" description="Helical" evidence="8">
    <location>
        <begin position="216"/>
        <end position="237"/>
    </location>
</feature>
<protein>
    <recommendedName>
        <fullName evidence="9">HMA domain-containing protein</fullName>
    </recommendedName>
</protein>
<dbReference type="Pfam" id="PF00403">
    <property type="entry name" value="HMA"/>
    <property type="match status" value="1"/>
</dbReference>
<dbReference type="InterPro" id="IPR059000">
    <property type="entry name" value="ATPase_P-type_domA"/>
</dbReference>
<dbReference type="SFLD" id="SFLDG00002">
    <property type="entry name" value="C1.7:_P-type_atpase_like"/>
    <property type="match status" value="1"/>
</dbReference>
<evidence type="ECO:0000313" key="10">
    <source>
        <dbReference type="EMBL" id="EON68602.1"/>
    </source>
</evidence>
<evidence type="ECO:0000256" key="1">
    <source>
        <dbReference type="ARBA" id="ARBA00004370"/>
    </source>
</evidence>
<dbReference type="PROSITE" id="PS00154">
    <property type="entry name" value="ATPASE_E1_E2"/>
    <property type="match status" value="1"/>
</dbReference>
<dbReference type="Pfam" id="PF00122">
    <property type="entry name" value="E1-E2_ATPase"/>
    <property type="match status" value="1"/>
</dbReference>
<dbReference type="SFLD" id="SFLDS00003">
    <property type="entry name" value="Haloacid_Dehalogenase"/>
    <property type="match status" value="1"/>
</dbReference>
<dbReference type="SUPFAM" id="SSF81665">
    <property type="entry name" value="Calcium ATPase, transmembrane domain M"/>
    <property type="match status" value="1"/>
</dbReference>
<reference evidence="11" key="1">
    <citation type="submission" date="2012-06" db="EMBL/GenBank/DDBJ databases">
        <title>The genome sequence of Coniosporium apollinis CBS 100218.</title>
        <authorList>
            <consortium name="The Broad Institute Genome Sequencing Platform"/>
            <person name="Cuomo C."/>
            <person name="Gorbushina A."/>
            <person name="Noack S."/>
            <person name="Walker B."/>
            <person name="Young S.K."/>
            <person name="Zeng Q."/>
            <person name="Gargeya S."/>
            <person name="Fitzgerald M."/>
            <person name="Haas B."/>
            <person name="Abouelleil A."/>
            <person name="Alvarado L."/>
            <person name="Arachchi H.M."/>
            <person name="Berlin A.M."/>
            <person name="Chapman S.B."/>
            <person name="Goldberg J."/>
            <person name="Griggs A."/>
            <person name="Gujja S."/>
            <person name="Hansen M."/>
            <person name="Howarth C."/>
            <person name="Imamovic A."/>
            <person name="Larimer J."/>
            <person name="McCowan C."/>
            <person name="Montmayeur A."/>
            <person name="Murphy C."/>
            <person name="Neiman D."/>
            <person name="Pearson M."/>
            <person name="Priest M."/>
            <person name="Roberts A."/>
            <person name="Saif S."/>
            <person name="Shea T."/>
            <person name="Sisk P."/>
            <person name="Sykes S."/>
            <person name="Wortman J."/>
            <person name="Nusbaum C."/>
            <person name="Birren B."/>
        </authorList>
    </citation>
    <scope>NUCLEOTIDE SEQUENCE [LARGE SCALE GENOMIC DNA]</scope>
    <source>
        <strain evidence="11">CBS 100218</strain>
    </source>
</reference>
<feature type="transmembrane region" description="Helical" evidence="8">
    <location>
        <begin position="280"/>
        <end position="299"/>
    </location>
</feature>
<keyword evidence="4" id="KW-1278">Translocase</keyword>
<accession>R7Z390</accession>
<dbReference type="GO" id="GO:0016020">
    <property type="term" value="C:membrane"/>
    <property type="evidence" value="ECO:0007669"/>
    <property type="project" value="UniProtKB-SubCell"/>
</dbReference>
<dbReference type="SUPFAM" id="SSF55008">
    <property type="entry name" value="HMA, heavy metal-associated domain"/>
    <property type="match status" value="1"/>
</dbReference>
<keyword evidence="6 8" id="KW-0472">Membrane</keyword>
<dbReference type="AlphaFoldDB" id="R7Z390"/>
<dbReference type="STRING" id="1168221.R7Z390"/>
<dbReference type="OMA" id="CEMSAMA"/>
<dbReference type="Proteomes" id="UP000016924">
    <property type="component" value="Unassembled WGS sequence"/>
</dbReference>
<dbReference type="Gene3D" id="3.30.70.100">
    <property type="match status" value="1"/>
</dbReference>
<evidence type="ECO:0000256" key="8">
    <source>
        <dbReference type="SAM" id="Phobius"/>
    </source>
</evidence>
<sequence length="890" mass="96371">MASNATPEPDSETSSNSTSPNSATRLFKDLESGPAQHEHVVLIVRGMTCSGCEQKLKTAIDAIPSVANVRTNLIRSRAEFDIDLKHVSVEEALAHLRRMTPYGFRAINPEHKRFLDVVVENAAAMANKPPPEGVKYMERLNDKTVRIYFKPGAKVRDALEEILPADLELAPPEPDYSIEDGREQVRMEGIVFAITLVLTIPVLVFAWTPVKGPRLAYQAISLALATLVQAIATYHLYPDTFKSLFRTRVVEMELLIALSTTAAYVFSVVAFAYLAKGQPLSIDSFFETSTLLTTLIMFGRYIQQLARQKATEAISMRSLQPEKALLVDGQNREHTREIDARLLQEGDVFRMPPHAAIVTDGKVVYGGSVVDESMVTGETNPVAKGIHSSVVAGSVNLDGSLDIAVTRPPWNNTVSAIAQMIDEADMAKSPAQKLADNVATYFVPLILSITAIVFVTWMLVGTEFQDKSNGEAAVQATTYAIATLIVSCPCAISLAVPMVVAIASGVAAKHGVIFRASVTIEQARKVTHVVFDKTGTLTEGRMKVVAHLSHATRPDLLVRARAFHSFANIKKDGSGRMEVTFEVLTPLISSQLPPFNPADENKFLLELCANVSHPVAAAVHKYLAQAPATSQSNVALSSKKEHLGQGIEGVSADGLLTIRAGDPRWLGIDSLPTTLELAQNGYSLFGYTFNGELHGLIGLEDDFRTEAHDVAKKLSESGICVSIISGDHEAAVQQVARQLPIPAENVHARLTPEDKLEFIRRLQTEDNDFVLFCGDGTNDAAALATADIGVHMQGGTDVARSAAHVVLMRPDLRGVLTVLQLSKSAYVKMIINFIWSFVYNVFAVALAAGAFSALHGVRIPPAYAGLGELVSVLPVVGIAFLLKLEKFGRV</sequence>
<evidence type="ECO:0000256" key="2">
    <source>
        <dbReference type="ARBA" id="ARBA00022692"/>
    </source>
</evidence>
<dbReference type="SUPFAM" id="SSF56784">
    <property type="entry name" value="HAD-like"/>
    <property type="match status" value="1"/>
</dbReference>
<dbReference type="RefSeq" id="XP_007783919.1">
    <property type="nucleotide sequence ID" value="XM_007785729.1"/>
</dbReference>
<feature type="transmembrane region" description="Helical" evidence="8">
    <location>
        <begin position="438"/>
        <end position="459"/>
    </location>
</feature>
<dbReference type="InterPro" id="IPR008250">
    <property type="entry name" value="ATPase_P-typ_transduc_dom_A_sf"/>
</dbReference>
<comment type="subcellular location">
    <subcellularLocation>
        <location evidence="1">Membrane</location>
    </subcellularLocation>
</comment>
<gene>
    <name evidence="10" type="ORF">W97_07860</name>
</gene>
<feature type="transmembrane region" description="Helical" evidence="8">
    <location>
        <begin position="249"/>
        <end position="274"/>
    </location>
</feature>
<dbReference type="HOGENOM" id="CLU_001771_0_0_1"/>
<evidence type="ECO:0000256" key="7">
    <source>
        <dbReference type="SAM" id="MobiDB-lite"/>
    </source>
</evidence>
<feature type="domain" description="HMA" evidence="9">
    <location>
        <begin position="38"/>
        <end position="104"/>
    </location>
</feature>
<dbReference type="InterPro" id="IPR036163">
    <property type="entry name" value="HMA_dom_sf"/>
</dbReference>
<dbReference type="SFLD" id="SFLDF00027">
    <property type="entry name" value="p-type_atpase"/>
    <property type="match status" value="1"/>
</dbReference>
<dbReference type="PANTHER" id="PTHR46594">
    <property type="entry name" value="P-TYPE CATION-TRANSPORTING ATPASE"/>
    <property type="match status" value="1"/>
</dbReference>
<dbReference type="GeneID" id="19905171"/>
<dbReference type="GO" id="GO:0005524">
    <property type="term" value="F:ATP binding"/>
    <property type="evidence" value="ECO:0007669"/>
    <property type="project" value="InterPro"/>
</dbReference>
<dbReference type="InterPro" id="IPR023299">
    <property type="entry name" value="ATPase_P-typ_cyto_dom_N"/>
</dbReference>
<keyword evidence="3" id="KW-0479">Metal-binding</keyword>
<proteinExistence type="predicted"/>
<dbReference type="InterPro" id="IPR044492">
    <property type="entry name" value="P_typ_ATPase_HD_dom"/>
</dbReference>
<feature type="transmembrane region" description="Helical" evidence="8">
    <location>
        <begin position="190"/>
        <end position="210"/>
    </location>
</feature>
<dbReference type="InterPro" id="IPR018303">
    <property type="entry name" value="ATPase_P-typ_P_site"/>
</dbReference>
<evidence type="ECO:0000256" key="3">
    <source>
        <dbReference type="ARBA" id="ARBA00022723"/>
    </source>
</evidence>
<dbReference type="InterPro" id="IPR036412">
    <property type="entry name" value="HAD-like_sf"/>
</dbReference>
<organism evidence="10 11">
    <name type="scientific">Coniosporium apollinis (strain CBS 100218)</name>
    <name type="common">Rock-inhabiting black yeast</name>
    <dbReference type="NCBI Taxonomy" id="1168221"/>
    <lineage>
        <taxon>Eukaryota</taxon>
        <taxon>Fungi</taxon>
        <taxon>Dikarya</taxon>
        <taxon>Ascomycota</taxon>
        <taxon>Pezizomycotina</taxon>
        <taxon>Dothideomycetes</taxon>
        <taxon>Dothideomycetes incertae sedis</taxon>
        <taxon>Coniosporium</taxon>
    </lineage>
</organism>
<feature type="transmembrane region" description="Helical" evidence="8">
    <location>
        <begin position="863"/>
        <end position="882"/>
    </location>
</feature>
<keyword evidence="5 8" id="KW-1133">Transmembrane helix</keyword>
<feature type="region of interest" description="Disordered" evidence="7">
    <location>
        <begin position="1"/>
        <end position="25"/>
    </location>
</feature>
<dbReference type="Gene3D" id="2.70.150.10">
    <property type="entry name" value="Calcium-transporting ATPase, cytoplasmic transduction domain A"/>
    <property type="match status" value="1"/>
</dbReference>
<dbReference type="OrthoDB" id="432719at2759"/>
<evidence type="ECO:0000256" key="4">
    <source>
        <dbReference type="ARBA" id="ARBA00022967"/>
    </source>
</evidence>
<evidence type="ECO:0000313" key="11">
    <source>
        <dbReference type="Proteomes" id="UP000016924"/>
    </source>
</evidence>
<evidence type="ECO:0000256" key="6">
    <source>
        <dbReference type="ARBA" id="ARBA00023136"/>
    </source>
</evidence>
<keyword evidence="2 8" id="KW-0812">Transmembrane</keyword>
<keyword evidence="11" id="KW-1185">Reference proteome</keyword>
<dbReference type="Gene3D" id="3.40.50.1000">
    <property type="entry name" value="HAD superfamily/HAD-like"/>
    <property type="match status" value="1"/>
</dbReference>
<feature type="compositionally biased region" description="Low complexity" evidence="7">
    <location>
        <begin position="1"/>
        <end position="22"/>
    </location>
</feature>
<feature type="transmembrane region" description="Helical" evidence="8">
    <location>
        <begin position="830"/>
        <end position="851"/>
    </location>
</feature>
<dbReference type="eggNOG" id="KOG0207">
    <property type="taxonomic scope" value="Eukaryota"/>
</dbReference>
<dbReference type="EMBL" id="JH767599">
    <property type="protein sequence ID" value="EON68602.1"/>
    <property type="molecule type" value="Genomic_DNA"/>
</dbReference>
<dbReference type="GO" id="GO:0016887">
    <property type="term" value="F:ATP hydrolysis activity"/>
    <property type="evidence" value="ECO:0007669"/>
    <property type="project" value="InterPro"/>
</dbReference>
<dbReference type="InterPro" id="IPR006121">
    <property type="entry name" value="HMA_dom"/>
</dbReference>
<dbReference type="InterPro" id="IPR023214">
    <property type="entry name" value="HAD_sf"/>
</dbReference>
<dbReference type="InterPro" id="IPR056236">
    <property type="entry name" value="HMA_PCA1"/>
</dbReference>
<dbReference type="SUPFAM" id="SSF81653">
    <property type="entry name" value="Calcium ATPase, transduction domain A"/>
    <property type="match status" value="1"/>
</dbReference>
<dbReference type="PRINTS" id="PR00119">
    <property type="entry name" value="CATATPASE"/>
</dbReference>
<dbReference type="InterPro" id="IPR001757">
    <property type="entry name" value="P_typ_ATPase"/>
</dbReference>
<dbReference type="PANTHER" id="PTHR46594:SF4">
    <property type="entry name" value="P-TYPE CATION-TRANSPORTING ATPASE"/>
    <property type="match status" value="1"/>
</dbReference>